<organism evidence="2 3">
    <name type="scientific">Pseudorhodoferax aquiterrae</name>
    <dbReference type="NCBI Taxonomy" id="747304"/>
    <lineage>
        <taxon>Bacteria</taxon>
        <taxon>Pseudomonadati</taxon>
        <taxon>Pseudomonadota</taxon>
        <taxon>Betaproteobacteria</taxon>
        <taxon>Burkholderiales</taxon>
        <taxon>Comamonadaceae</taxon>
    </lineage>
</organism>
<keyword evidence="3" id="KW-1185">Reference proteome</keyword>
<proteinExistence type="predicted"/>
<name>A0ABQ3FX60_9BURK</name>
<evidence type="ECO:0000313" key="3">
    <source>
        <dbReference type="Proteomes" id="UP000626210"/>
    </source>
</evidence>
<dbReference type="InterPro" id="IPR032711">
    <property type="entry name" value="SoxY"/>
</dbReference>
<dbReference type="PROSITE" id="PS51318">
    <property type="entry name" value="TAT"/>
    <property type="match status" value="1"/>
</dbReference>
<dbReference type="Gene3D" id="2.60.40.2470">
    <property type="entry name" value="SoxY domain"/>
    <property type="match status" value="1"/>
</dbReference>
<feature type="domain" description="Ig-like SoxY" evidence="1">
    <location>
        <begin position="39"/>
        <end position="147"/>
    </location>
</feature>
<evidence type="ECO:0000259" key="1">
    <source>
        <dbReference type="Pfam" id="PF13501"/>
    </source>
</evidence>
<dbReference type="Proteomes" id="UP000626210">
    <property type="component" value="Unassembled WGS sequence"/>
</dbReference>
<reference evidence="3" key="1">
    <citation type="journal article" date="2019" name="Int. J. Syst. Evol. Microbiol.">
        <title>The Global Catalogue of Microorganisms (GCM) 10K type strain sequencing project: providing services to taxonomists for standard genome sequencing and annotation.</title>
        <authorList>
            <consortium name="The Broad Institute Genomics Platform"/>
            <consortium name="The Broad Institute Genome Sequencing Center for Infectious Disease"/>
            <person name="Wu L."/>
            <person name="Ma J."/>
        </authorList>
    </citation>
    <scope>NUCLEOTIDE SEQUENCE [LARGE SCALE GENOMIC DNA]</scope>
    <source>
        <strain evidence="3">KCTC 23314</strain>
    </source>
</reference>
<dbReference type="Pfam" id="PF13501">
    <property type="entry name" value="SoxY"/>
    <property type="match status" value="1"/>
</dbReference>
<dbReference type="InterPro" id="IPR038162">
    <property type="entry name" value="SoxY_sf"/>
</dbReference>
<accession>A0ABQ3FX60</accession>
<gene>
    <name evidence="2" type="ORF">GCM10007320_09460</name>
</gene>
<evidence type="ECO:0000313" key="2">
    <source>
        <dbReference type="EMBL" id="GHC73109.1"/>
    </source>
</evidence>
<dbReference type="InterPro" id="IPR006311">
    <property type="entry name" value="TAT_signal"/>
</dbReference>
<dbReference type="EMBL" id="BMYK01000002">
    <property type="protein sequence ID" value="GHC73109.1"/>
    <property type="molecule type" value="Genomic_DNA"/>
</dbReference>
<protein>
    <submittedName>
        <fullName evidence="2">Sulfur oxidation protein SoxY</fullName>
    </submittedName>
</protein>
<comment type="caution">
    <text evidence="2">The sequence shown here is derived from an EMBL/GenBank/DDBJ whole genome shotgun (WGS) entry which is preliminary data.</text>
</comment>
<dbReference type="RefSeq" id="WP_229882688.1">
    <property type="nucleotide sequence ID" value="NZ_BMYK01000002.1"/>
</dbReference>
<dbReference type="PIRSF" id="PIRSF010312">
    <property type="entry name" value="Sulphur_oxidation_SoxY"/>
    <property type="match status" value="1"/>
</dbReference>
<sequence>MTPFDPRRRHALALGTGLAAGLVMRPGAAATGDLAAAIAAFTGGRTPQPGRVRLEISTLVENGNAVPVTLSVDDGIALPQLRSLALFNERNPQRDVARFRFGPASGRAWAATRIRLATSQKLVAVALMEDGAAFSHTVDVVVTLAACIE</sequence>
<dbReference type="InterPro" id="IPR016568">
    <property type="entry name" value="Sulphur_oxidation_SoxY"/>
</dbReference>